<keyword evidence="1" id="KW-1133">Transmembrane helix</keyword>
<comment type="caution">
    <text evidence="2">The sequence shown here is derived from an EMBL/GenBank/DDBJ whole genome shotgun (WGS) entry which is preliminary data.</text>
</comment>
<dbReference type="EMBL" id="JACHIW010000001">
    <property type="protein sequence ID" value="MBB5154986.1"/>
    <property type="molecule type" value="Genomic_DNA"/>
</dbReference>
<gene>
    <name evidence="2" type="ORF">BJ970_002520</name>
</gene>
<evidence type="ECO:0000313" key="2">
    <source>
        <dbReference type="EMBL" id="MBB5154986.1"/>
    </source>
</evidence>
<feature type="transmembrane region" description="Helical" evidence="1">
    <location>
        <begin position="31"/>
        <end position="50"/>
    </location>
</feature>
<keyword evidence="1" id="KW-0472">Membrane</keyword>
<name>A0A840Q3B6_9PSEU</name>
<keyword evidence="1" id="KW-0812">Transmembrane</keyword>
<sequence length="57" mass="5864">MSAHTPLPRLAAIGFTLLIAGVVAAVWTGDWIWLLLGFAALLTAAVWSAAESGGRDG</sequence>
<organism evidence="2 3">
    <name type="scientific">Saccharopolyspora phatthalungensis</name>
    <dbReference type="NCBI Taxonomy" id="664693"/>
    <lineage>
        <taxon>Bacteria</taxon>
        <taxon>Bacillati</taxon>
        <taxon>Actinomycetota</taxon>
        <taxon>Actinomycetes</taxon>
        <taxon>Pseudonocardiales</taxon>
        <taxon>Pseudonocardiaceae</taxon>
        <taxon>Saccharopolyspora</taxon>
    </lineage>
</organism>
<feature type="transmembrane region" description="Helical" evidence="1">
    <location>
        <begin position="7"/>
        <end position="25"/>
    </location>
</feature>
<dbReference type="AlphaFoldDB" id="A0A840Q3B6"/>
<proteinExistence type="predicted"/>
<evidence type="ECO:0000313" key="3">
    <source>
        <dbReference type="Proteomes" id="UP000584374"/>
    </source>
</evidence>
<evidence type="ECO:0000256" key="1">
    <source>
        <dbReference type="SAM" id="Phobius"/>
    </source>
</evidence>
<dbReference type="RefSeq" id="WP_184726408.1">
    <property type="nucleotide sequence ID" value="NZ_JACHIW010000001.1"/>
</dbReference>
<protein>
    <submittedName>
        <fullName evidence="2">Uncharacterized protein</fullName>
    </submittedName>
</protein>
<accession>A0A840Q3B6</accession>
<reference evidence="2 3" key="1">
    <citation type="submission" date="2020-08" db="EMBL/GenBank/DDBJ databases">
        <title>Sequencing the genomes of 1000 actinobacteria strains.</title>
        <authorList>
            <person name="Klenk H.-P."/>
        </authorList>
    </citation>
    <scope>NUCLEOTIDE SEQUENCE [LARGE SCALE GENOMIC DNA]</scope>
    <source>
        <strain evidence="2 3">DSM 45584</strain>
    </source>
</reference>
<keyword evidence="3" id="KW-1185">Reference proteome</keyword>
<dbReference type="Proteomes" id="UP000584374">
    <property type="component" value="Unassembled WGS sequence"/>
</dbReference>